<keyword evidence="3" id="KW-1185">Reference proteome</keyword>
<feature type="transmembrane region" description="Helical" evidence="1">
    <location>
        <begin position="6"/>
        <end position="30"/>
    </location>
</feature>
<sequence>MLCKPYLSISPHAVCGTIFIFFFFLVCCLMKKLMSKVMFIVVNSGNGSVQFEVLDLSMRIKTKHLNTRLFHSIGKNMLH</sequence>
<keyword evidence="1" id="KW-1133">Transmembrane helix</keyword>
<keyword evidence="1" id="KW-0812">Transmembrane</keyword>
<accession>A0A445E502</accession>
<gene>
    <name evidence="2" type="ORF">Ahy_A03g016997</name>
</gene>
<protein>
    <submittedName>
        <fullName evidence="2">Uncharacterized protein</fullName>
    </submittedName>
</protein>
<evidence type="ECO:0000313" key="2">
    <source>
        <dbReference type="EMBL" id="RYR70510.1"/>
    </source>
</evidence>
<dbReference type="AlphaFoldDB" id="A0A445E502"/>
<organism evidence="2 3">
    <name type="scientific">Arachis hypogaea</name>
    <name type="common">Peanut</name>
    <dbReference type="NCBI Taxonomy" id="3818"/>
    <lineage>
        <taxon>Eukaryota</taxon>
        <taxon>Viridiplantae</taxon>
        <taxon>Streptophyta</taxon>
        <taxon>Embryophyta</taxon>
        <taxon>Tracheophyta</taxon>
        <taxon>Spermatophyta</taxon>
        <taxon>Magnoliopsida</taxon>
        <taxon>eudicotyledons</taxon>
        <taxon>Gunneridae</taxon>
        <taxon>Pentapetalae</taxon>
        <taxon>rosids</taxon>
        <taxon>fabids</taxon>
        <taxon>Fabales</taxon>
        <taxon>Fabaceae</taxon>
        <taxon>Papilionoideae</taxon>
        <taxon>50 kb inversion clade</taxon>
        <taxon>dalbergioids sensu lato</taxon>
        <taxon>Dalbergieae</taxon>
        <taxon>Pterocarpus clade</taxon>
        <taxon>Arachis</taxon>
    </lineage>
</organism>
<comment type="caution">
    <text evidence="2">The sequence shown here is derived from an EMBL/GenBank/DDBJ whole genome shotgun (WGS) entry which is preliminary data.</text>
</comment>
<keyword evidence="1" id="KW-0472">Membrane</keyword>
<evidence type="ECO:0000313" key="3">
    <source>
        <dbReference type="Proteomes" id="UP000289738"/>
    </source>
</evidence>
<dbReference type="EMBL" id="SDMP01000003">
    <property type="protein sequence ID" value="RYR70510.1"/>
    <property type="molecule type" value="Genomic_DNA"/>
</dbReference>
<dbReference type="Proteomes" id="UP000289738">
    <property type="component" value="Chromosome A03"/>
</dbReference>
<evidence type="ECO:0000256" key="1">
    <source>
        <dbReference type="SAM" id="Phobius"/>
    </source>
</evidence>
<name>A0A445E502_ARAHY</name>
<proteinExistence type="predicted"/>
<reference evidence="2 3" key="1">
    <citation type="submission" date="2019-01" db="EMBL/GenBank/DDBJ databases">
        <title>Sequencing of cultivated peanut Arachis hypogaea provides insights into genome evolution and oil improvement.</title>
        <authorList>
            <person name="Chen X."/>
        </authorList>
    </citation>
    <scope>NUCLEOTIDE SEQUENCE [LARGE SCALE GENOMIC DNA]</scope>
    <source>
        <strain evidence="3">cv. Fuhuasheng</strain>
        <tissue evidence="2">Leaves</tissue>
    </source>
</reference>